<reference evidence="9 10" key="1">
    <citation type="submission" date="2024-06" db="EMBL/GenBank/DDBJ databases">
        <title>Genomic Encyclopedia of Type Strains, Phase IV (KMG-IV): sequencing the most valuable type-strain genomes for metagenomic binning, comparative biology and taxonomic classification.</title>
        <authorList>
            <person name="Goeker M."/>
        </authorList>
    </citation>
    <scope>NUCLEOTIDE SEQUENCE [LARGE SCALE GENOMIC DNA]</scope>
    <source>
        <strain evidence="9 10">DSM 100022</strain>
    </source>
</reference>
<keyword evidence="10" id="KW-1185">Reference proteome</keyword>
<dbReference type="EC" id="2.7.2.4" evidence="2"/>
<dbReference type="SUPFAM" id="SSF53633">
    <property type="entry name" value="Carbamate kinase-like"/>
    <property type="match status" value="1"/>
</dbReference>
<dbReference type="Gene3D" id="3.40.1160.10">
    <property type="entry name" value="Acetylglutamate kinase-like"/>
    <property type="match status" value="1"/>
</dbReference>
<dbReference type="PANTHER" id="PTHR21499:SF3">
    <property type="entry name" value="ASPARTOKINASE"/>
    <property type="match status" value="1"/>
</dbReference>
<organism evidence="9 10">
    <name type="scientific">Mesorhizobium robiniae</name>
    <dbReference type="NCBI Taxonomy" id="559315"/>
    <lineage>
        <taxon>Bacteria</taxon>
        <taxon>Pseudomonadati</taxon>
        <taxon>Pseudomonadota</taxon>
        <taxon>Alphaproteobacteria</taxon>
        <taxon>Hyphomicrobiales</taxon>
        <taxon>Phyllobacteriaceae</taxon>
        <taxon>Mesorhizobium</taxon>
    </lineage>
</organism>
<dbReference type="RefSeq" id="WP_263807186.1">
    <property type="nucleotide sequence ID" value="NZ_JBEPMC010000021.1"/>
</dbReference>
<dbReference type="Proteomes" id="UP001549204">
    <property type="component" value="Unassembled WGS sequence"/>
</dbReference>
<evidence type="ECO:0000256" key="2">
    <source>
        <dbReference type="ARBA" id="ARBA00013059"/>
    </source>
</evidence>
<keyword evidence="5 9" id="KW-0418">Kinase</keyword>
<gene>
    <name evidence="9" type="ORF">ABID19_006772</name>
</gene>
<comment type="similarity">
    <text evidence="1">Belongs to the aspartokinase family.</text>
</comment>
<dbReference type="Pfam" id="PF00696">
    <property type="entry name" value="AA_kinase"/>
    <property type="match status" value="1"/>
</dbReference>
<evidence type="ECO:0000256" key="1">
    <source>
        <dbReference type="ARBA" id="ARBA00010122"/>
    </source>
</evidence>
<comment type="caution">
    <text evidence="9">The sequence shown here is derived from an EMBL/GenBank/DDBJ whole genome shotgun (WGS) entry which is preliminary data.</text>
</comment>
<proteinExistence type="inferred from homology"/>
<comment type="catalytic activity">
    <reaction evidence="7">
        <text>L-aspartate + ATP = 4-phospho-L-aspartate + ADP</text>
        <dbReference type="Rhea" id="RHEA:23776"/>
        <dbReference type="ChEBI" id="CHEBI:29991"/>
        <dbReference type="ChEBI" id="CHEBI:30616"/>
        <dbReference type="ChEBI" id="CHEBI:57535"/>
        <dbReference type="ChEBI" id="CHEBI:456216"/>
        <dbReference type="EC" id="2.7.2.4"/>
    </reaction>
</comment>
<dbReference type="EMBL" id="JBEPMC010000021">
    <property type="protein sequence ID" value="MET3583707.1"/>
    <property type="molecule type" value="Genomic_DNA"/>
</dbReference>
<evidence type="ECO:0000259" key="8">
    <source>
        <dbReference type="Pfam" id="PF00696"/>
    </source>
</evidence>
<name>A0ABV2GZI6_9HYPH</name>
<evidence type="ECO:0000256" key="4">
    <source>
        <dbReference type="ARBA" id="ARBA00022741"/>
    </source>
</evidence>
<sequence>MNATVLKFGGSSFRHTEDYHRVAGHIADRLATGEGKIVAVVSAMSGITDNLKEVMLNVNKKASPSNVDAALATGEMISACCLEAAISRLRIPVMSLNGYSLGIRTNSDFGRASIESVDPKQIMAALLEHDVIVAAGAQAIDQSGRLTFLGRNSSDLTAIVIASMLGEHACEIYSDVPGVYTADPYLVPGAQLIPELAYQTILQMSLHGAKVLHHRGVHYAEKHRVSIICKSLTSDGAITGTIVSGHGNARSVTVARDSPVFSCASLEECDSLCALLARHDINVLRLEDSHGVRVCIVSDIDFAQRLVSLADIGPVFIGLSNVVTELDSSGLLVHLVGDYDGAISLVRQIHEQMYPAVVSVPFGASV</sequence>
<dbReference type="InterPro" id="IPR001048">
    <property type="entry name" value="Asp/Glu/Uridylate_kinase"/>
</dbReference>
<accession>A0ABV2GZI6</accession>
<dbReference type="GO" id="GO:0004072">
    <property type="term" value="F:aspartate kinase activity"/>
    <property type="evidence" value="ECO:0007669"/>
    <property type="project" value="UniProtKB-EC"/>
</dbReference>
<evidence type="ECO:0000256" key="7">
    <source>
        <dbReference type="ARBA" id="ARBA00047872"/>
    </source>
</evidence>
<evidence type="ECO:0000256" key="3">
    <source>
        <dbReference type="ARBA" id="ARBA00022679"/>
    </source>
</evidence>
<evidence type="ECO:0000313" key="9">
    <source>
        <dbReference type="EMBL" id="MET3583707.1"/>
    </source>
</evidence>
<dbReference type="InterPro" id="IPR036393">
    <property type="entry name" value="AceGlu_kinase-like_sf"/>
</dbReference>
<feature type="domain" description="Aspartate/glutamate/uridylate kinase" evidence="8">
    <location>
        <begin position="4"/>
        <end position="229"/>
    </location>
</feature>
<keyword evidence="6" id="KW-0067">ATP-binding</keyword>
<evidence type="ECO:0000256" key="6">
    <source>
        <dbReference type="ARBA" id="ARBA00022840"/>
    </source>
</evidence>
<evidence type="ECO:0000313" key="10">
    <source>
        <dbReference type="Proteomes" id="UP001549204"/>
    </source>
</evidence>
<keyword evidence="4" id="KW-0547">Nucleotide-binding</keyword>
<evidence type="ECO:0000256" key="5">
    <source>
        <dbReference type="ARBA" id="ARBA00022777"/>
    </source>
</evidence>
<protein>
    <recommendedName>
        <fullName evidence="2">aspartate kinase</fullName>
        <ecNumber evidence="2">2.7.2.4</ecNumber>
    </recommendedName>
</protein>
<keyword evidence="3 9" id="KW-0808">Transferase</keyword>
<dbReference type="PANTHER" id="PTHR21499">
    <property type="entry name" value="ASPARTATE KINASE"/>
    <property type="match status" value="1"/>
</dbReference>